<dbReference type="InterPro" id="IPR000510">
    <property type="entry name" value="Nase/OxRdtase_comp1"/>
</dbReference>
<evidence type="ECO:0000259" key="11">
    <source>
        <dbReference type="Pfam" id="PF00148"/>
    </source>
</evidence>
<evidence type="ECO:0000256" key="10">
    <source>
        <dbReference type="HAMAP-Rule" id="MF_00352"/>
    </source>
</evidence>
<dbReference type="PIRSF" id="PIRSF000162">
    <property type="entry name" value="P_chlorophyll_rd"/>
    <property type="match status" value="1"/>
</dbReference>
<evidence type="ECO:0000256" key="6">
    <source>
        <dbReference type="ARBA" id="ARBA00023002"/>
    </source>
</evidence>
<dbReference type="AlphaFoldDB" id="A0A2W4TXG4"/>
<comment type="caution">
    <text evidence="12">The sequence shown here is derived from an EMBL/GenBank/DDBJ whole genome shotgun (WGS) entry which is preliminary data.</text>
</comment>
<reference evidence="13" key="1">
    <citation type="submission" date="2018-04" db="EMBL/GenBank/DDBJ databases">
        <authorList>
            <person name="Cornet L."/>
        </authorList>
    </citation>
    <scope>NUCLEOTIDE SEQUENCE [LARGE SCALE GENOMIC DNA]</scope>
</reference>
<evidence type="ECO:0000256" key="7">
    <source>
        <dbReference type="ARBA" id="ARBA00023004"/>
    </source>
</evidence>
<evidence type="ECO:0000256" key="8">
    <source>
        <dbReference type="ARBA" id="ARBA00023014"/>
    </source>
</evidence>
<sequence length="433" mass="47426">MALQPCTEIPTAKTSPSAPVQALPVLKERGQREVFCGLTGIVWLHRKMQDAFFLVVGSRTCAHLIQSAAGVMIFAEPRFGTAILGERDLAGLADANDELERVVKELLDRRPDIGTLFLVGSCPSEVIKLDLAKAAEKLNHRYFPKTRVLNYSGSGIETTFTQGEDACLGSMVPVLPAKETEEPALLVVGSLADVVEDQFKRLFDKLGIGPVAFFPPRRASDLPSVGKGTKLLLAQPFLSETVRMLMKRGAELMPSPYPFGIEGTTAWLKTAAEAWGVEGEKFDEAIAPSVARATLGLERYKKLLQGRKAFLFPDSQLEIPLARFLSRECGMELIEVGTPYIDRMLMDAEIDLLPPGTALSEGQDVEKQLDRCRAARPDITVCGLGLANPLEAEGLSTKWSIELVFSPLHGYDQAADLAELFVRSSERRRRLSV</sequence>
<reference evidence="12 13" key="2">
    <citation type="submission" date="2018-06" db="EMBL/GenBank/DDBJ databases">
        <title>Metagenomic assembly of (sub)arctic Cyanobacteria and their associated microbiome from non-axenic cultures.</title>
        <authorList>
            <person name="Baurain D."/>
        </authorList>
    </citation>
    <scope>NUCLEOTIDE SEQUENCE [LARGE SCALE GENOMIC DNA]</scope>
    <source>
        <strain evidence="12">ULC129bin1</strain>
    </source>
</reference>
<accession>A0A2W4TXG4</accession>
<dbReference type="GO" id="GO:0016730">
    <property type="term" value="F:oxidoreductase activity, acting on iron-sulfur proteins as donors"/>
    <property type="evidence" value="ECO:0007669"/>
    <property type="project" value="InterPro"/>
</dbReference>
<feature type="binding site" evidence="10">
    <location>
        <position position="122"/>
    </location>
    <ligand>
        <name>[4Fe-4S] cluster</name>
        <dbReference type="ChEBI" id="CHEBI:49883"/>
        <note>ligand shared with heterodimeric partner</note>
    </ligand>
</feature>
<protein>
    <recommendedName>
        <fullName evidence="10">Light-independent protochlorophyllide reductase subunit N</fullName>
        <shortName evidence="10">DPOR subunit N</shortName>
        <shortName evidence="10">LI-POR subunit N</shortName>
        <ecNumber evidence="10">1.3.7.7</ecNumber>
    </recommendedName>
</protein>
<dbReference type="InterPro" id="IPR050293">
    <property type="entry name" value="LIPOR_BchN/ChlN"/>
</dbReference>
<feature type="binding site" evidence="10">
    <location>
        <position position="36"/>
    </location>
    <ligand>
        <name>[4Fe-4S] cluster</name>
        <dbReference type="ChEBI" id="CHEBI:49883"/>
        <note>ligand shared with heterodimeric partner</note>
    </ligand>
</feature>
<evidence type="ECO:0000256" key="5">
    <source>
        <dbReference type="ARBA" id="ARBA00022840"/>
    </source>
</evidence>
<feature type="domain" description="Nitrogenase/oxidoreductase component 1" evidence="11">
    <location>
        <begin position="36"/>
        <end position="419"/>
    </location>
</feature>
<keyword evidence="5 10" id="KW-0067">ATP-binding</keyword>
<comment type="pathway">
    <text evidence="10">Porphyrin-containing compound metabolism; chlorophyll biosynthesis (light-independent).</text>
</comment>
<gene>
    <name evidence="10" type="primary">chlN</name>
    <name evidence="12" type="ORF">DCF25_19335</name>
</gene>
<dbReference type="InterPro" id="IPR005970">
    <property type="entry name" value="Protochl_reductN"/>
</dbReference>
<evidence type="ECO:0000256" key="4">
    <source>
        <dbReference type="ARBA" id="ARBA00022741"/>
    </source>
</evidence>
<keyword evidence="6 10" id="KW-0560">Oxidoreductase</keyword>
<comment type="subunit">
    <text evidence="10">Protochlorophyllide reductase is composed of three subunits; ChlL, ChlN and ChlB. Forms a heterotetramer of two ChlB and two ChlN subunits.</text>
</comment>
<evidence type="ECO:0000256" key="2">
    <source>
        <dbReference type="ARBA" id="ARBA00022531"/>
    </source>
</evidence>
<organism evidence="12 13">
    <name type="scientific">Leptolyngbya foveolarum</name>
    <dbReference type="NCBI Taxonomy" id="47253"/>
    <lineage>
        <taxon>Bacteria</taxon>
        <taxon>Bacillati</taxon>
        <taxon>Cyanobacteriota</taxon>
        <taxon>Cyanophyceae</taxon>
        <taxon>Leptolyngbyales</taxon>
        <taxon>Leptolyngbyaceae</taxon>
        <taxon>Leptolyngbya group</taxon>
        <taxon>Leptolyngbya</taxon>
    </lineage>
</organism>
<dbReference type="Pfam" id="PF00148">
    <property type="entry name" value="Oxidored_nitro"/>
    <property type="match status" value="1"/>
</dbReference>
<evidence type="ECO:0000256" key="1">
    <source>
        <dbReference type="ARBA" id="ARBA00022485"/>
    </source>
</evidence>
<dbReference type="HAMAP" id="MF_00352">
    <property type="entry name" value="ChlN_BchN"/>
    <property type="match status" value="1"/>
</dbReference>
<proteinExistence type="inferred from homology"/>
<name>A0A2W4TXG4_9CYAN</name>
<dbReference type="GO" id="GO:0019685">
    <property type="term" value="P:photosynthesis, dark reaction"/>
    <property type="evidence" value="ECO:0007669"/>
    <property type="project" value="InterPro"/>
</dbReference>
<feature type="binding site" evidence="10">
    <location>
        <position position="61"/>
    </location>
    <ligand>
        <name>[4Fe-4S] cluster</name>
        <dbReference type="ChEBI" id="CHEBI:49883"/>
        <note>ligand shared with heterodimeric partner</note>
    </ligand>
</feature>
<dbReference type="SUPFAM" id="SSF53807">
    <property type="entry name" value="Helical backbone' metal receptor"/>
    <property type="match status" value="1"/>
</dbReference>
<dbReference type="GO" id="GO:0005524">
    <property type="term" value="F:ATP binding"/>
    <property type="evidence" value="ECO:0007669"/>
    <property type="project" value="UniProtKB-UniRule"/>
</dbReference>
<dbReference type="UniPathway" id="UPA00670"/>
<dbReference type="Proteomes" id="UP000249354">
    <property type="component" value="Unassembled WGS sequence"/>
</dbReference>
<dbReference type="GO" id="GO:0036068">
    <property type="term" value="P:light-independent chlorophyll biosynthetic process"/>
    <property type="evidence" value="ECO:0007669"/>
    <property type="project" value="UniProtKB-UniRule"/>
</dbReference>
<dbReference type="NCBIfam" id="NF002768">
    <property type="entry name" value="PRK02842.1"/>
    <property type="match status" value="1"/>
</dbReference>
<dbReference type="GO" id="GO:0016636">
    <property type="term" value="F:oxidoreductase activity, acting on the CH-CH group of donors, iron-sulfur protein as acceptor"/>
    <property type="evidence" value="ECO:0007669"/>
    <property type="project" value="UniProtKB-UniRule"/>
</dbReference>
<comment type="function">
    <text evidence="10">Component of the dark-operative protochlorophyllide reductase (DPOR) that uses Mg-ATP and reduced ferredoxin to reduce ring D of protochlorophyllide (Pchlide) to form chlorophyllide a (Chlide). This reaction is light-independent. The NB-protein (ChlN-ChlB) is the catalytic component of the complex.</text>
</comment>
<keyword evidence="2 10" id="KW-0602">Photosynthesis</keyword>
<keyword evidence="9 10" id="KW-0149">Chlorophyll biosynthesis</keyword>
<keyword evidence="7 10" id="KW-0408">Iron</keyword>
<dbReference type="Gene3D" id="3.40.50.1980">
    <property type="entry name" value="Nitrogenase molybdenum iron protein domain"/>
    <property type="match status" value="3"/>
</dbReference>
<keyword evidence="1 10" id="KW-0004">4Fe-4S</keyword>
<dbReference type="NCBIfam" id="TIGR01279">
    <property type="entry name" value="DPOR_bchN"/>
    <property type="match status" value="1"/>
</dbReference>
<keyword evidence="3 10" id="KW-0479">Metal-binding</keyword>
<evidence type="ECO:0000313" key="12">
    <source>
        <dbReference type="EMBL" id="PZO11460.1"/>
    </source>
</evidence>
<comment type="cofactor">
    <cofactor evidence="10">
        <name>[4Fe-4S] cluster</name>
        <dbReference type="ChEBI" id="CHEBI:49883"/>
    </cofactor>
    <text evidence="10">Binds 1 [4Fe-4S] cluster per heterodimer. The cluster is bound at the heterodimer interface by residues from both subunits.</text>
</comment>
<dbReference type="GO" id="GO:0046872">
    <property type="term" value="F:metal ion binding"/>
    <property type="evidence" value="ECO:0007669"/>
    <property type="project" value="UniProtKB-KW"/>
</dbReference>
<dbReference type="PANTHER" id="PTHR39429:SF3">
    <property type="entry name" value="LIGHT-INDEPENDENT PROTOCHLOROPHYLLIDE REDUCTASE SUBUNIT N"/>
    <property type="match status" value="1"/>
</dbReference>
<dbReference type="EMBL" id="QBMC01000182">
    <property type="protein sequence ID" value="PZO11460.1"/>
    <property type="molecule type" value="Genomic_DNA"/>
</dbReference>
<dbReference type="PANTHER" id="PTHR39429">
    <property type="entry name" value="LIGHT-INDEPENDENT PROTOCHLOROPHYLLIDE REDUCTASE SUBUNIT N"/>
    <property type="match status" value="1"/>
</dbReference>
<comment type="catalytic activity">
    <reaction evidence="10">
        <text>chlorophyllide a + oxidized 2[4Fe-4S]-[ferredoxin] + 2 ADP + 2 phosphate = protochlorophyllide a + reduced 2[4Fe-4S]-[ferredoxin] + 2 ATP + 2 H2O</text>
        <dbReference type="Rhea" id="RHEA:28202"/>
        <dbReference type="Rhea" id="RHEA-COMP:10002"/>
        <dbReference type="Rhea" id="RHEA-COMP:10004"/>
        <dbReference type="ChEBI" id="CHEBI:15377"/>
        <dbReference type="ChEBI" id="CHEBI:30616"/>
        <dbReference type="ChEBI" id="CHEBI:33722"/>
        <dbReference type="ChEBI" id="CHEBI:33723"/>
        <dbReference type="ChEBI" id="CHEBI:43474"/>
        <dbReference type="ChEBI" id="CHEBI:83348"/>
        <dbReference type="ChEBI" id="CHEBI:83350"/>
        <dbReference type="ChEBI" id="CHEBI:456216"/>
        <dbReference type="EC" id="1.3.7.7"/>
    </reaction>
</comment>
<keyword evidence="8 10" id="KW-0411">Iron-sulfur</keyword>
<keyword evidence="4 10" id="KW-0547">Nucleotide-binding</keyword>
<evidence type="ECO:0000256" key="3">
    <source>
        <dbReference type="ARBA" id="ARBA00022723"/>
    </source>
</evidence>
<dbReference type="EC" id="1.3.7.7" evidence="10"/>
<evidence type="ECO:0000256" key="9">
    <source>
        <dbReference type="ARBA" id="ARBA00023171"/>
    </source>
</evidence>
<comment type="similarity">
    <text evidence="10">Belongs to the BchN/ChlN family.</text>
</comment>
<dbReference type="GO" id="GO:0051539">
    <property type="term" value="F:4 iron, 4 sulfur cluster binding"/>
    <property type="evidence" value="ECO:0007669"/>
    <property type="project" value="UniProtKB-UniRule"/>
</dbReference>
<evidence type="ECO:0000313" key="13">
    <source>
        <dbReference type="Proteomes" id="UP000249354"/>
    </source>
</evidence>